<name>A0A6L2MCD7_TANCI</name>
<dbReference type="AlphaFoldDB" id="A0A6L2MCD7"/>
<gene>
    <name evidence="1" type="ORF">Tci_042895</name>
</gene>
<reference evidence="1" key="1">
    <citation type="journal article" date="2019" name="Sci. Rep.">
        <title>Draft genome of Tanacetum cinerariifolium, the natural source of mosquito coil.</title>
        <authorList>
            <person name="Yamashiro T."/>
            <person name="Shiraishi A."/>
            <person name="Satake H."/>
            <person name="Nakayama K."/>
        </authorList>
    </citation>
    <scope>NUCLEOTIDE SEQUENCE</scope>
</reference>
<accession>A0A6L2MCD7</accession>
<comment type="caution">
    <text evidence="1">The sequence shown here is derived from an EMBL/GenBank/DDBJ whole genome shotgun (WGS) entry which is preliminary data.</text>
</comment>
<proteinExistence type="predicted"/>
<evidence type="ECO:0000313" key="1">
    <source>
        <dbReference type="EMBL" id="GEU70917.1"/>
    </source>
</evidence>
<dbReference type="EMBL" id="BKCJ010006205">
    <property type="protein sequence ID" value="GEU70917.1"/>
    <property type="molecule type" value="Genomic_DNA"/>
</dbReference>
<protein>
    <submittedName>
        <fullName evidence="1">Uncharacterized protein</fullName>
    </submittedName>
</protein>
<sequence length="217" mass="24726">MKAEKEKLKEELKKLLNPATLKAQAQKWTEHEERKAKMMKEYKYQISFRANPPPITKISYVVNSKNEATMKIARGGNPLNLIVHPNFRLKTLGFSEWLEVHALASKKSAEEKKKKRIEFLKEAFVTEDIKVDGMDINLIPPPKVIPIQEIKLSVEESLSAGLRGKEDHLSARHQLAVKGLSECKASKSNIRRIQIKDIVKEVKDYLKTYSSAGMDTS</sequence>
<organism evidence="1">
    <name type="scientific">Tanacetum cinerariifolium</name>
    <name type="common">Dalmatian daisy</name>
    <name type="synonym">Chrysanthemum cinerariifolium</name>
    <dbReference type="NCBI Taxonomy" id="118510"/>
    <lineage>
        <taxon>Eukaryota</taxon>
        <taxon>Viridiplantae</taxon>
        <taxon>Streptophyta</taxon>
        <taxon>Embryophyta</taxon>
        <taxon>Tracheophyta</taxon>
        <taxon>Spermatophyta</taxon>
        <taxon>Magnoliopsida</taxon>
        <taxon>eudicotyledons</taxon>
        <taxon>Gunneridae</taxon>
        <taxon>Pentapetalae</taxon>
        <taxon>asterids</taxon>
        <taxon>campanulids</taxon>
        <taxon>Asterales</taxon>
        <taxon>Asteraceae</taxon>
        <taxon>Asteroideae</taxon>
        <taxon>Anthemideae</taxon>
        <taxon>Anthemidinae</taxon>
        <taxon>Tanacetum</taxon>
    </lineage>
</organism>